<dbReference type="Pfam" id="PF22275">
    <property type="entry name" value="DUF6957"/>
    <property type="match status" value="1"/>
</dbReference>
<dbReference type="InterPro" id="IPR054232">
    <property type="entry name" value="DUF6957"/>
</dbReference>
<evidence type="ECO:0000313" key="3">
    <source>
        <dbReference type="Proteomes" id="UP000320914"/>
    </source>
</evidence>
<sequence length="147" mass="16015">MNTSVTDTDLLGDLLFGPAQPLGGSTLGDDELIKLAADTFGEKPFCIVRGWMLLDVMLPDFQEREIKAQSLEATVLYAQAVMFDSSNKLKPGDSVLSDFQIDFEECIFESKGVLYILAGRGARKHASAPAVEALRAFKNADVNERVA</sequence>
<evidence type="ECO:0000259" key="1">
    <source>
        <dbReference type="Pfam" id="PF22275"/>
    </source>
</evidence>
<name>A0A502HJ93_9PSED</name>
<reference evidence="2 3" key="1">
    <citation type="journal article" date="2019" name="Environ. Microbiol.">
        <title>Species interactions and distinct microbial communities in high Arctic permafrost affected cryosols are associated with the CH4 and CO2 gas fluxes.</title>
        <authorList>
            <person name="Altshuler I."/>
            <person name="Hamel J."/>
            <person name="Turney S."/>
            <person name="Magnuson E."/>
            <person name="Levesque R."/>
            <person name="Greer C."/>
            <person name="Whyte L.G."/>
        </authorList>
    </citation>
    <scope>NUCLEOTIDE SEQUENCE [LARGE SCALE GENOMIC DNA]</scope>
    <source>
        <strain evidence="2 3">OWC5</strain>
    </source>
</reference>
<accession>A0A502HJ93</accession>
<comment type="caution">
    <text evidence="2">The sequence shown here is derived from an EMBL/GenBank/DDBJ whole genome shotgun (WGS) entry which is preliminary data.</text>
</comment>
<dbReference type="AlphaFoldDB" id="A0A502HJ93"/>
<organism evidence="2 3">
    <name type="scientific">Pseudomonas mandelii</name>
    <dbReference type="NCBI Taxonomy" id="75612"/>
    <lineage>
        <taxon>Bacteria</taxon>
        <taxon>Pseudomonadati</taxon>
        <taxon>Pseudomonadota</taxon>
        <taxon>Gammaproteobacteria</taxon>
        <taxon>Pseudomonadales</taxon>
        <taxon>Pseudomonadaceae</taxon>
        <taxon>Pseudomonas</taxon>
    </lineage>
</organism>
<proteinExistence type="predicted"/>
<dbReference type="Proteomes" id="UP000320914">
    <property type="component" value="Unassembled WGS sequence"/>
</dbReference>
<evidence type="ECO:0000313" key="2">
    <source>
        <dbReference type="EMBL" id="TPG73723.1"/>
    </source>
</evidence>
<dbReference type="EMBL" id="RCZA01000030">
    <property type="protein sequence ID" value="TPG73723.1"/>
    <property type="molecule type" value="Genomic_DNA"/>
</dbReference>
<feature type="domain" description="DUF6957" evidence="1">
    <location>
        <begin position="24"/>
        <end position="131"/>
    </location>
</feature>
<dbReference type="RefSeq" id="WP_140684481.1">
    <property type="nucleotide sequence ID" value="NZ_RCZA01000030.1"/>
</dbReference>
<gene>
    <name evidence="2" type="ORF">EAH74_32640</name>
</gene>
<protein>
    <recommendedName>
        <fullName evidence="1">DUF6957 domain-containing protein</fullName>
    </recommendedName>
</protein>